<organism evidence="6 7">
    <name type="scientific">Candidatus Olsenella stercoravium</name>
    <dbReference type="NCBI Taxonomy" id="2838713"/>
    <lineage>
        <taxon>Bacteria</taxon>
        <taxon>Bacillati</taxon>
        <taxon>Actinomycetota</taxon>
        <taxon>Coriobacteriia</taxon>
        <taxon>Coriobacteriales</taxon>
        <taxon>Atopobiaceae</taxon>
        <taxon>Olsenella</taxon>
    </lineage>
</organism>
<protein>
    <submittedName>
        <fullName evidence="6">PD-(D/E)XK nuclease family protein</fullName>
    </submittedName>
</protein>
<keyword evidence="2" id="KW-0067">ATP-binding</keyword>
<dbReference type="AlphaFoldDB" id="A0A9D2IP29"/>
<evidence type="ECO:0000256" key="4">
    <source>
        <dbReference type="SAM" id="MobiDB-lite"/>
    </source>
</evidence>
<keyword evidence="2" id="KW-0347">Helicase</keyword>
<dbReference type="InterPro" id="IPR038726">
    <property type="entry name" value="PDDEXK_AddAB-type"/>
</dbReference>
<dbReference type="InterPro" id="IPR011604">
    <property type="entry name" value="PDDEXK-like_dom_sf"/>
</dbReference>
<keyword evidence="1" id="KW-0227">DNA damage</keyword>
<dbReference type="Pfam" id="PF12705">
    <property type="entry name" value="PDDEXK_1"/>
    <property type="match status" value="1"/>
</dbReference>
<dbReference type="GO" id="GO:0006281">
    <property type="term" value="P:DNA repair"/>
    <property type="evidence" value="ECO:0007669"/>
    <property type="project" value="UniProtKB-KW"/>
</dbReference>
<feature type="region of interest" description="Disordered" evidence="4">
    <location>
        <begin position="638"/>
        <end position="662"/>
    </location>
</feature>
<evidence type="ECO:0000256" key="2">
    <source>
        <dbReference type="ARBA" id="ARBA00022806"/>
    </source>
</evidence>
<evidence type="ECO:0000313" key="6">
    <source>
        <dbReference type="EMBL" id="HIZ17565.1"/>
    </source>
</evidence>
<evidence type="ECO:0000313" key="7">
    <source>
        <dbReference type="Proteomes" id="UP000824029"/>
    </source>
</evidence>
<reference evidence="6" key="2">
    <citation type="submission" date="2021-04" db="EMBL/GenBank/DDBJ databases">
        <authorList>
            <person name="Gilroy R."/>
        </authorList>
    </citation>
    <scope>NUCLEOTIDE SEQUENCE</scope>
    <source>
        <strain evidence="6">ChiHecolR3B27-1887</strain>
    </source>
</reference>
<comment type="caution">
    <text evidence="6">The sequence shown here is derived from an EMBL/GenBank/DDBJ whole genome shotgun (WGS) entry which is preliminary data.</text>
</comment>
<sequence>MALVAQTATDDRLVSPELEARVRRALAARGRAVVLVPSFAQALVVQRDLAERGVSLGVTVSTPAAWAQERWEVWGDGRHVVDGAARDLLAARVLGRACRAPDFPLADTEGTAALLADLSRVGLPWFLSGADEPSGSSGAERALVGLLPALDAELRACGLVECCEVMDALPDVLRDAGVAVPPVTLAGFSQLSRAERALVEGLAAWCDVVSLAPGAPALDAGRAGELSELLGALFRPPAEPLGATGAVRMLLPAGPSAAPELVCRVVEELAGEGCADVVVVAREARRAWRELAPRLAVRGISVRAQLTCPVAELESGRAFLAYARGVARLAELARDWPPATPVPDAPRRGTVRVTLEDMSWWPPRDLSDFLLSEVSHLDADRARRLDAEWRSNRLLTPGVLLDQLTSTRVVSPEVAAATRELLRGRLGSAASKLLAPFVEGRAMSSPAAREAVAALGAVLDVARTLKELGVTADPSQQRAVPLVRLVALAEAALRRGGVVLRPERPVEGCRATVRILDEAAASGLASASVDALVLLDQTSAEAAVSEADDARAHILRAWGVEEPPSAMELARERFAAIARAPRRALVLERTLFGADGRACYPSVMLSEVMACYGLGAEADPHAISCALGEANVRTRSESALGENLAPEGRAPATVGGETPAPAGRIDARERELVSPPPEGLTAGDARPVLSASQIESYLECPYKWFSLRRLRLRDADAGFTGAEMGTFAHRVLEVSRRELVARAQERLEGGHALGEARAERADALQQESYREEVERLLARAQADPADRLPGSAPGEGSLEEARAVLAEEFDAHLAHQYQLVGGRRPLPQALVPHLAREHGQLAGLRRDLDTLLDFERGVLAGFEPRFFEWGFGRGGAPKVDYAGVLLTGTVDRIDVDAHGQVAVIDYKHKADLAFAREYDALDAAREPGSFSLPRRVQSLIYAQVVRRAFPDLTVRAALYLCTKGSHALAGAADENLADLVFGERGLSSRRAPAVSVPRGETFGRAGSSGMEALLDASEEAIAQKMERLLSGDIEAAPLDAEACRFCPVLNCERRLRA</sequence>
<reference evidence="6" key="1">
    <citation type="journal article" date="2021" name="PeerJ">
        <title>Extensive microbial diversity within the chicken gut microbiome revealed by metagenomics and culture.</title>
        <authorList>
            <person name="Gilroy R."/>
            <person name="Ravi A."/>
            <person name="Getino M."/>
            <person name="Pursley I."/>
            <person name="Horton D.L."/>
            <person name="Alikhan N.F."/>
            <person name="Baker D."/>
            <person name="Gharbi K."/>
            <person name="Hall N."/>
            <person name="Watson M."/>
            <person name="Adriaenssens E.M."/>
            <person name="Foster-Nyarko E."/>
            <person name="Jarju S."/>
            <person name="Secka A."/>
            <person name="Antonio M."/>
            <person name="Oren A."/>
            <person name="Chaudhuri R.R."/>
            <person name="La Ragione R."/>
            <person name="Hildebrand F."/>
            <person name="Pallen M.J."/>
        </authorList>
    </citation>
    <scope>NUCLEOTIDE SEQUENCE</scope>
    <source>
        <strain evidence="6">ChiHecolR3B27-1887</strain>
    </source>
</reference>
<keyword evidence="2" id="KW-0547">Nucleotide-binding</keyword>
<keyword evidence="3" id="KW-0234">DNA repair</keyword>
<dbReference type="Gene3D" id="3.90.320.10">
    <property type="match status" value="1"/>
</dbReference>
<dbReference type="EMBL" id="DXBZ01000009">
    <property type="protein sequence ID" value="HIZ17565.1"/>
    <property type="molecule type" value="Genomic_DNA"/>
</dbReference>
<keyword evidence="2" id="KW-0378">Hydrolase</keyword>
<proteinExistence type="predicted"/>
<dbReference type="Proteomes" id="UP000824029">
    <property type="component" value="Unassembled WGS sequence"/>
</dbReference>
<evidence type="ECO:0000256" key="1">
    <source>
        <dbReference type="ARBA" id="ARBA00022763"/>
    </source>
</evidence>
<dbReference type="GO" id="GO:0004386">
    <property type="term" value="F:helicase activity"/>
    <property type="evidence" value="ECO:0007669"/>
    <property type="project" value="UniProtKB-KW"/>
</dbReference>
<gene>
    <name evidence="6" type="ORF">IAA22_00375</name>
</gene>
<evidence type="ECO:0000256" key="3">
    <source>
        <dbReference type="ARBA" id="ARBA00023204"/>
    </source>
</evidence>
<feature type="domain" description="PD-(D/E)XK endonuclease-like" evidence="5">
    <location>
        <begin position="689"/>
        <end position="1049"/>
    </location>
</feature>
<accession>A0A9D2IP29</accession>
<name>A0A9D2IP29_9ACTN</name>
<evidence type="ECO:0000259" key="5">
    <source>
        <dbReference type="Pfam" id="PF12705"/>
    </source>
</evidence>